<keyword evidence="3" id="KW-1185">Reference proteome</keyword>
<accession>A0AAV2LZ04</accession>
<dbReference type="GO" id="GO:0008092">
    <property type="term" value="F:cytoskeletal protein binding"/>
    <property type="evidence" value="ECO:0007669"/>
    <property type="project" value="TreeGrafter"/>
</dbReference>
<sequence>MLPPAPAMDPARRLHFGSTQERSILPATLTPNLGPGCHDNHQYGTIVYKLENTPMSRRGYGLSARTAARFPPLSKGLSPSPVQYQPDQTVSRSSISPGKTPFNCTAHRFRTESKEQYPGPGSYSVSMEHRTVSWPSCFGRPDWCRLPQPETKALRVQLQTDKDFRKQRSRLAYLSLYY</sequence>
<dbReference type="InterPro" id="IPR010736">
    <property type="entry name" value="SHIPPO-rpt"/>
</dbReference>
<name>A0AAV2LZ04_KNICA</name>
<dbReference type="InterPro" id="IPR033602">
    <property type="entry name" value="CIMAP3"/>
</dbReference>
<dbReference type="AlphaFoldDB" id="A0AAV2LZ04"/>
<reference evidence="2 3" key="1">
    <citation type="submission" date="2024-04" db="EMBL/GenBank/DDBJ databases">
        <authorList>
            <person name="Waldvogel A.-M."/>
            <person name="Schoenle A."/>
        </authorList>
    </citation>
    <scope>NUCLEOTIDE SEQUENCE [LARGE SCALE GENOMIC DNA]</scope>
</reference>
<proteinExistence type="predicted"/>
<organism evidence="2 3">
    <name type="scientific">Knipowitschia caucasica</name>
    <name type="common">Caucasian dwarf goby</name>
    <name type="synonym">Pomatoschistus caucasicus</name>
    <dbReference type="NCBI Taxonomy" id="637954"/>
    <lineage>
        <taxon>Eukaryota</taxon>
        <taxon>Metazoa</taxon>
        <taxon>Chordata</taxon>
        <taxon>Craniata</taxon>
        <taxon>Vertebrata</taxon>
        <taxon>Euteleostomi</taxon>
        <taxon>Actinopterygii</taxon>
        <taxon>Neopterygii</taxon>
        <taxon>Teleostei</taxon>
        <taxon>Neoteleostei</taxon>
        <taxon>Acanthomorphata</taxon>
        <taxon>Gobiaria</taxon>
        <taxon>Gobiiformes</taxon>
        <taxon>Gobioidei</taxon>
        <taxon>Gobiidae</taxon>
        <taxon>Gobiinae</taxon>
        <taxon>Knipowitschia</taxon>
    </lineage>
</organism>
<feature type="region of interest" description="Disordered" evidence="1">
    <location>
        <begin position="71"/>
        <end position="97"/>
    </location>
</feature>
<dbReference type="Pfam" id="PF07004">
    <property type="entry name" value="SHIPPO-rpt"/>
    <property type="match status" value="2"/>
</dbReference>
<dbReference type="PANTHER" id="PTHR31508">
    <property type="entry name" value="PROTEIN PITCHFORK"/>
    <property type="match status" value="1"/>
</dbReference>
<gene>
    <name evidence="2" type="ORF">KC01_LOCUS33528</name>
</gene>
<evidence type="ECO:0000313" key="2">
    <source>
        <dbReference type="EMBL" id="CAL1606327.1"/>
    </source>
</evidence>
<evidence type="ECO:0000256" key="1">
    <source>
        <dbReference type="SAM" id="MobiDB-lite"/>
    </source>
</evidence>
<dbReference type="EMBL" id="OZ035827">
    <property type="protein sequence ID" value="CAL1606327.1"/>
    <property type="molecule type" value="Genomic_DNA"/>
</dbReference>
<dbReference type="PANTHER" id="PTHR31508:SF2">
    <property type="entry name" value="PROTEIN PITCHFORK"/>
    <property type="match status" value="1"/>
</dbReference>
<evidence type="ECO:0000313" key="3">
    <source>
        <dbReference type="Proteomes" id="UP001497482"/>
    </source>
</evidence>
<dbReference type="Proteomes" id="UP001497482">
    <property type="component" value="Chromosome 5"/>
</dbReference>
<feature type="compositionally biased region" description="Polar residues" evidence="1">
    <location>
        <begin position="80"/>
        <end position="97"/>
    </location>
</feature>
<protein>
    <submittedName>
        <fullName evidence="2">Uncharacterized protein</fullName>
    </submittedName>
</protein>
<dbReference type="GO" id="GO:0031344">
    <property type="term" value="P:regulation of cell projection organization"/>
    <property type="evidence" value="ECO:0007669"/>
    <property type="project" value="TreeGrafter"/>
</dbReference>